<proteinExistence type="predicted"/>
<protein>
    <submittedName>
        <fullName evidence="1">Uncharacterized protein</fullName>
    </submittedName>
</protein>
<comment type="caution">
    <text evidence="1">The sequence shown here is derived from an EMBL/GenBank/DDBJ whole genome shotgun (WGS) entry which is preliminary data.</text>
</comment>
<gene>
    <name evidence="1" type="ORF">NQ176_g1624</name>
</gene>
<keyword evidence="2" id="KW-1185">Reference proteome</keyword>
<accession>A0ACC1NUB8</accession>
<organism evidence="1 2">
    <name type="scientific">Zarea fungicola</name>
    <dbReference type="NCBI Taxonomy" id="93591"/>
    <lineage>
        <taxon>Eukaryota</taxon>
        <taxon>Fungi</taxon>
        <taxon>Dikarya</taxon>
        <taxon>Ascomycota</taxon>
        <taxon>Pezizomycotina</taxon>
        <taxon>Sordariomycetes</taxon>
        <taxon>Hypocreomycetidae</taxon>
        <taxon>Hypocreales</taxon>
        <taxon>Cordycipitaceae</taxon>
        <taxon>Zarea</taxon>
    </lineage>
</organism>
<evidence type="ECO:0000313" key="1">
    <source>
        <dbReference type="EMBL" id="KAJ2982076.1"/>
    </source>
</evidence>
<reference evidence="1" key="1">
    <citation type="submission" date="2022-08" db="EMBL/GenBank/DDBJ databases">
        <title>Genome Sequence of Lecanicillium fungicola.</title>
        <authorList>
            <person name="Buettner E."/>
        </authorList>
    </citation>
    <scope>NUCLEOTIDE SEQUENCE</scope>
    <source>
        <strain evidence="1">Babe33</strain>
    </source>
</reference>
<dbReference type="EMBL" id="JANJQO010000095">
    <property type="protein sequence ID" value="KAJ2982076.1"/>
    <property type="molecule type" value="Genomic_DNA"/>
</dbReference>
<evidence type="ECO:0000313" key="2">
    <source>
        <dbReference type="Proteomes" id="UP001143910"/>
    </source>
</evidence>
<name>A0ACC1NUB8_9HYPO</name>
<sequence>MATIREQNPKGLLAFMLAVGYRQASDTSFNIEPYLRTITTDKYPEPLAEAVRECLERLAGSYLNKVEIQDWILARSPPLFHATPRAADIAGLRLVLGLDVFNAIQRCARFKAIPVAARFIWSELTTDVWLEAEILLSDELCARLFAEDFSQVSTDVLSVIANTGEEAIKKSQLRQWEVHYGLTNKTRCINLTRDGDSSVGTVCFRLNAAFVNWINGSRADEPEIGTIHSDGF</sequence>
<dbReference type="Proteomes" id="UP001143910">
    <property type="component" value="Unassembled WGS sequence"/>
</dbReference>